<protein>
    <submittedName>
        <fullName evidence="2">Uncharacterized protein</fullName>
    </submittedName>
</protein>
<feature type="compositionally biased region" description="Polar residues" evidence="1">
    <location>
        <begin position="13"/>
        <end position="23"/>
    </location>
</feature>
<keyword evidence="3" id="KW-1185">Reference proteome</keyword>
<gene>
    <name evidence="2" type="ORF">IFR04_000941</name>
</gene>
<feature type="region of interest" description="Disordered" evidence="1">
    <location>
        <begin position="85"/>
        <end position="110"/>
    </location>
</feature>
<feature type="compositionally biased region" description="Acidic residues" evidence="1">
    <location>
        <begin position="92"/>
        <end position="105"/>
    </location>
</feature>
<dbReference type="Proteomes" id="UP000664132">
    <property type="component" value="Unassembled WGS sequence"/>
</dbReference>
<dbReference type="AlphaFoldDB" id="A0A8H7WJM0"/>
<feature type="region of interest" description="Disordered" evidence="1">
    <location>
        <begin position="1"/>
        <end position="23"/>
    </location>
</feature>
<evidence type="ECO:0000313" key="3">
    <source>
        <dbReference type="Proteomes" id="UP000664132"/>
    </source>
</evidence>
<dbReference type="OrthoDB" id="2740448at2759"/>
<comment type="caution">
    <text evidence="2">The sequence shown here is derived from an EMBL/GenBank/DDBJ whole genome shotgun (WGS) entry which is preliminary data.</text>
</comment>
<dbReference type="EMBL" id="JAFJYH010000006">
    <property type="protein sequence ID" value="KAG4425997.1"/>
    <property type="molecule type" value="Genomic_DNA"/>
</dbReference>
<evidence type="ECO:0000256" key="1">
    <source>
        <dbReference type="SAM" id="MobiDB-lite"/>
    </source>
</evidence>
<reference evidence="2" key="1">
    <citation type="submission" date="2021-02" db="EMBL/GenBank/DDBJ databases">
        <title>Genome sequence Cadophora malorum strain M34.</title>
        <authorList>
            <person name="Stefanovic E."/>
            <person name="Vu D."/>
            <person name="Scully C."/>
            <person name="Dijksterhuis J."/>
            <person name="Roader J."/>
            <person name="Houbraken J."/>
        </authorList>
    </citation>
    <scope>NUCLEOTIDE SEQUENCE</scope>
    <source>
        <strain evidence="2">M34</strain>
    </source>
</reference>
<organism evidence="2 3">
    <name type="scientific">Cadophora malorum</name>
    <dbReference type="NCBI Taxonomy" id="108018"/>
    <lineage>
        <taxon>Eukaryota</taxon>
        <taxon>Fungi</taxon>
        <taxon>Dikarya</taxon>
        <taxon>Ascomycota</taxon>
        <taxon>Pezizomycotina</taxon>
        <taxon>Leotiomycetes</taxon>
        <taxon>Helotiales</taxon>
        <taxon>Ploettnerulaceae</taxon>
        <taxon>Cadophora</taxon>
    </lineage>
</organism>
<name>A0A8H7WJM0_9HELO</name>
<accession>A0A8H7WJM0</accession>
<evidence type="ECO:0000313" key="2">
    <source>
        <dbReference type="EMBL" id="KAG4425997.1"/>
    </source>
</evidence>
<sequence>MAKLKNSKPPNIGNPSHQPTTQRRTLFEIRKKDTEIWYKLKVLLYDLLNIKNDPASVARLERTVNEMYMSEPYFMPEEAEMIKGSSVPVDNDLGENDNENDENERNEETFELREEVAVVIDKAQTDFQTAKQATVQRLMQRQKR</sequence>
<proteinExistence type="predicted"/>